<evidence type="ECO:0000256" key="1">
    <source>
        <dbReference type="SAM" id="MobiDB-lite"/>
    </source>
</evidence>
<organism evidence="2 3">
    <name type="scientific">Tetranychus urticae</name>
    <name type="common">Two-spotted spider mite</name>
    <dbReference type="NCBI Taxonomy" id="32264"/>
    <lineage>
        <taxon>Eukaryota</taxon>
        <taxon>Metazoa</taxon>
        <taxon>Ecdysozoa</taxon>
        <taxon>Arthropoda</taxon>
        <taxon>Chelicerata</taxon>
        <taxon>Arachnida</taxon>
        <taxon>Acari</taxon>
        <taxon>Acariformes</taxon>
        <taxon>Trombidiformes</taxon>
        <taxon>Prostigmata</taxon>
        <taxon>Eleutherengona</taxon>
        <taxon>Raphignathae</taxon>
        <taxon>Tetranychoidea</taxon>
        <taxon>Tetranychidae</taxon>
        <taxon>Tetranychus</taxon>
    </lineage>
</organism>
<dbReference type="EMBL" id="CAEY01001874">
    <property type="status" value="NOT_ANNOTATED_CDS"/>
    <property type="molecule type" value="Genomic_DNA"/>
</dbReference>
<evidence type="ECO:0000313" key="3">
    <source>
        <dbReference type="Proteomes" id="UP000015104"/>
    </source>
</evidence>
<keyword evidence="3" id="KW-1185">Reference proteome</keyword>
<accession>T1K8F5</accession>
<proteinExistence type="predicted"/>
<reference evidence="2" key="2">
    <citation type="submission" date="2015-06" db="UniProtKB">
        <authorList>
            <consortium name="EnsemblMetazoa"/>
        </authorList>
    </citation>
    <scope>IDENTIFICATION</scope>
</reference>
<dbReference type="HOGENOM" id="CLU_2099949_0_0_1"/>
<dbReference type="Proteomes" id="UP000015104">
    <property type="component" value="Unassembled WGS sequence"/>
</dbReference>
<dbReference type="EnsemblMetazoa" id="tetur07g01150.1">
    <property type="protein sequence ID" value="tetur07g01150.1"/>
    <property type="gene ID" value="tetur07g01150"/>
</dbReference>
<evidence type="ECO:0000313" key="2">
    <source>
        <dbReference type="EnsemblMetazoa" id="tetur07g01150.1"/>
    </source>
</evidence>
<sequence length="116" mass="12940">MYGPGPRTADNVYCLTEWSPTWVKMSDLHLGDGKILETQITAIQSCDLEEIRNCRWCGIGTDDKSNINKHEKRCNVVGAPGHIHGKFCGPNCPAPAKYTPREDGRKQNKGRPKSKD</sequence>
<name>T1K8F5_TETUR</name>
<dbReference type="AlphaFoldDB" id="T1K8F5"/>
<feature type="region of interest" description="Disordered" evidence="1">
    <location>
        <begin position="96"/>
        <end position="116"/>
    </location>
</feature>
<reference evidence="3" key="1">
    <citation type="submission" date="2011-08" db="EMBL/GenBank/DDBJ databases">
        <authorList>
            <person name="Rombauts S."/>
        </authorList>
    </citation>
    <scope>NUCLEOTIDE SEQUENCE</scope>
    <source>
        <strain evidence="3">London</strain>
    </source>
</reference>
<feature type="compositionally biased region" description="Basic residues" evidence="1">
    <location>
        <begin position="107"/>
        <end position="116"/>
    </location>
</feature>
<protein>
    <submittedName>
        <fullName evidence="2">Uncharacterized protein</fullName>
    </submittedName>
</protein>